<accession>A7SDD0</accession>
<dbReference type="Gene3D" id="3.30.1490.120">
    <property type="entry name" value="RNA polymerase Rpb7-like, N-terminal domain"/>
    <property type="match status" value="1"/>
</dbReference>
<keyword evidence="5" id="KW-0391">Immunity</keyword>
<dbReference type="GO" id="GO:0006384">
    <property type="term" value="P:transcription initiation at RNA polymerase III promoter"/>
    <property type="evidence" value="ECO:0000318"/>
    <property type="project" value="GO_Central"/>
</dbReference>
<dbReference type="Gene3D" id="2.40.50.140">
    <property type="entry name" value="Nucleic acid-binding proteins"/>
    <property type="match status" value="1"/>
</dbReference>
<dbReference type="OMA" id="LGPTLWW"/>
<dbReference type="Proteomes" id="UP000001593">
    <property type="component" value="Unassembled WGS sequence"/>
</dbReference>
<protein>
    <recommendedName>
        <fullName evidence="11">DNA-directed RNA polymerase III subunit RPC8</fullName>
    </recommendedName>
    <alternativeName>
        <fullName evidence="13">DNA-directed RNA polymerase III subunit H</fullName>
    </alternativeName>
    <alternativeName>
        <fullName evidence="12">DNA-directed RNA polymerase III subunit rpc8</fullName>
    </alternativeName>
</protein>
<dbReference type="KEGG" id="nve:5509858"/>
<dbReference type="PANTHER" id="PTHR12709:SF1">
    <property type="entry name" value="DNA-DIRECTED RNA POLYMERASE III SUBUNIT RPC8"/>
    <property type="match status" value="1"/>
</dbReference>
<dbReference type="AlphaFoldDB" id="A7SDD0"/>
<sequence>MFVLAEIKDTVQIKPWLFSLDIQEAISNKLNMKLANKVVHNVGLCIVLHDILSIGDSYLVPGDGSSHTPVTFRFVVFRPFVDEILKGRIRSCNHEGVQVSMEFFDDIIIPYENLQQPSKFDEDEQVWVWEYTQEGDETHSMFMDVNEEIRFRVVDETFTDVTPSGPEAASKDQIATKDDQEIRKSPYTITGSISEPGLGLLSWWT</sequence>
<dbReference type="STRING" id="45351.A7SDD0"/>
<evidence type="ECO:0000313" key="16">
    <source>
        <dbReference type="EMBL" id="EDO38289.1"/>
    </source>
</evidence>
<dbReference type="CDD" id="cd04330">
    <property type="entry name" value="RNAP_III_Rpc25_N"/>
    <property type="match status" value="1"/>
</dbReference>
<name>A7SDD0_NEMVE</name>
<feature type="domain" description="RNA polymerase Rpb7-like N-terminal" evidence="14">
    <location>
        <begin position="8"/>
        <end position="64"/>
    </location>
</feature>
<keyword evidence="17" id="KW-1185">Reference proteome</keyword>
<dbReference type="PhylomeDB" id="A7SDD0"/>
<dbReference type="EMBL" id="DS469629">
    <property type="protein sequence ID" value="EDO38289.1"/>
    <property type="molecule type" value="Genomic_DNA"/>
</dbReference>
<evidence type="ECO:0000256" key="13">
    <source>
        <dbReference type="ARBA" id="ARBA00078855"/>
    </source>
</evidence>
<dbReference type="InterPro" id="IPR036898">
    <property type="entry name" value="RNA_pol_Rpb7-like_N_sf"/>
</dbReference>
<comment type="function">
    <text evidence="9">DNA-dependent RNA polymerase catalyzes the transcription of DNA into RNA using the four ribonucleoside triphosphates as substrates. Specific peripheric component of RNA polymerase III (Pol III) which synthesizes small non-coding RNAs including 5S rRNA, snRNAs, tRNAs and miRNAs from at least 500 distinct genomic loci. With CRCP/RPC9 forms a mobile stalk that protrudes from Pol III core and functions primarily in transcription initiation. Pol III plays a key role in sensing and limiting infection by intracellular bacteria and DNA viruses. Acts as nuclear and cytosolic DNA sensor involved in innate immune response. Can sense non-self dsDNA that serves as template for transcription into dsRNA. The non-self RNA polymerase III transcripts, such as Epstein-Barr virus-encoded RNAs (EBERs) induce type I interferon and NF-kappa-B through the RIG-I pathway.</text>
</comment>
<evidence type="ECO:0000313" key="17">
    <source>
        <dbReference type="Proteomes" id="UP000001593"/>
    </source>
</evidence>
<keyword evidence="3" id="KW-0240">DNA-directed RNA polymerase</keyword>
<evidence type="ECO:0000259" key="14">
    <source>
        <dbReference type="Pfam" id="PF03876"/>
    </source>
</evidence>
<feature type="domain" description="RNA polymerase III subunit Rpc25" evidence="15">
    <location>
        <begin position="83"/>
        <end position="204"/>
    </location>
</feature>
<evidence type="ECO:0000256" key="5">
    <source>
        <dbReference type="ARBA" id="ARBA00022859"/>
    </source>
</evidence>
<dbReference type="GO" id="GO:0051607">
    <property type="term" value="P:defense response to virus"/>
    <property type="evidence" value="ECO:0007669"/>
    <property type="project" value="UniProtKB-KW"/>
</dbReference>
<dbReference type="FunFam" id="2.40.50.140:FF:000130">
    <property type="entry name" value="DNA-directed RNA polymerase III subunit RPC8"/>
    <property type="match status" value="1"/>
</dbReference>
<evidence type="ECO:0000256" key="11">
    <source>
        <dbReference type="ARBA" id="ARBA00072526"/>
    </source>
</evidence>
<keyword evidence="8" id="KW-0539">Nucleus</keyword>
<comment type="similarity">
    <text evidence="2">Belongs to the eukaryotic RPB7/RPC8 RNA polymerase subunit family.</text>
</comment>
<evidence type="ECO:0000256" key="7">
    <source>
        <dbReference type="ARBA" id="ARBA00023163"/>
    </source>
</evidence>
<gene>
    <name evidence="16" type="ORF">NEMVEDRAFT_v1g169264</name>
</gene>
<dbReference type="SUPFAM" id="SSF88798">
    <property type="entry name" value="N-terminal, heterodimerisation domain of RBP7 (RpoE)"/>
    <property type="match status" value="1"/>
</dbReference>
<evidence type="ECO:0000256" key="6">
    <source>
        <dbReference type="ARBA" id="ARBA00023118"/>
    </source>
</evidence>
<evidence type="ECO:0000256" key="8">
    <source>
        <dbReference type="ARBA" id="ARBA00023242"/>
    </source>
</evidence>
<dbReference type="InterPro" id="IPR012340">
    <property type="entry name" value="NA-bd_OB-fold"/>
</dbReference>
<comment type="subunit">
    <text evidence="10">Component of the RNA polymerase III complex consisting of 17 subunits: a ten-subunit horseshoe-shaped catalytic core composed of POLR3A/RPC1, POLR3B/RPC2, POLR1C/RPAC1, POLR1D/RPAC2, POLR3K/RPC10, POLR2E/RPABC1, POLR2F/RPABC2, POLR2H/RPABC3, POLR2K/RPABC4 and POLR2L/RPABC5; a mobile stalk composed of two subunits POLR3H/RPC8 and CRCP/RPC9, protruding from the core and functioning primarily in transcription initiation; and additional subunits homologous to general transcription factors of the RNA polymerase II machinery, POLR3C/RPC3-POLR3F/RPC6-POLR3G/RPC7 heterotrimer required for transcription initiation and POLR3D/RPC4-POLR3E/RPC5 heterodimer involved in both transcription initiation and termination. Interacts with CRCP/RPC9. POLR3H/RPC8 and CRCP/RPC9 probably form a Pol III subcomplex.</text>
</comment>
<dbReference type="Pfam" id="PF03876">
    <property type="entry name" value="SHS2_Rpb7-N"/>
    <property type="match status" value="1"/>
</dbReference>
<dbReference type="GO" id="GO:0003677">
    <property type="term" value="F:DNA binding"/>
    <property type="evidence" value="ECO:0007669"/>
    <property type="project" value="InterPro"/>
</dbReference>
<dbReference type="GO" id="GO:0003899">
    <property type="term" value="F:DNA-directed RNA polymerase activity"/>
    <property type="evidence" value="ECO:0007669"/>
    <property type="project" value="InterPro"/>
</dbReference>
<dbReference type="InterPro" id="IPR005576">
    <property type="entry name" value="Rpb7-like_N"/>
</dbReference>
<dbReference type="SUPFAM" id="SSF50249">
    <property type="entry name" value="Nucleic acid-binding proteins"/>
    <property type="match status" value="1"/>
</dbReference>
<evidence type="ECO:0000256" key="12">
    <source>
        <dbReference type="ARBA" id="ARBA00073027"/>
    </source>
</evidence>
<dbReference type="NCBIfam" id="TIGR00448">
    <property type="entry name" value="rpoE"/>
    <property type="match status" value="1"/>
</dbReference>
<keyword evidence="6" id="KW-0051">Antiviral defense</keyword>
<evidence type="ECO:0000256" key="1">
    <source>
        <dbReference type="ARBA" id="ARBA00004123"/>
    </source>
</evidence>
<dbReference type="InterPro" id="IPR013238">
    <property type="entry name" value="RNA_pol_III_Rbc25"/>
</dbReference>
<dbReference type="GO" id="GO:0005666">
    <property type="term" value="C:RNA polymerase III complex"/>
    <property type="evidence" value="ECO:0000318"/>
    <property type="project" value="GO_Central"/>
</dbReference>
<dbReference type="GO" id="GO:0045087">
    <property type="term" value="P:innate immune response"/>
    <property type="evidence" value="ECO:0007669"/>
    <property type="project" value="UniProtKB-KW"/>
</dbReference>
<dbReference type="Pfam" id="PF08292">
    <property type="entry name" value="RNA_pol_Rbc25"/>
    <property type="match status" value="1"/>
</dbReference>
<evidence type="ECO:0000256" key="9">
    <source>
        <dbReference type="ARBA" id="ARBA00054245"/>
    </source>
</evidence>
<dbReference type="InterPro" id="IPR004519">
    <property type="entry name" value="RNAP_E/RPC8"/>
</dbReference>
<reference evidence="16 17" key="1">
    <citation type="journal article" date="2007" name="Science">
        <title>Sea anemone genome reveals ancestral eumetazoan gene repertoire and genomic organization.</title>
        <authorList>
            <person name="Putnam N.H."/>
            <person name="Srivastava M."/>
            <person name="Hellsten U."/>
            <person name="Dirks B."/>
            <person name="Chapman J."/>
            <person name="Salamov A."/>
            <person name="Terry A."/>
            <person name="Shapiro H."/>
            <person name="Lindquist E."/>
            <person name="Kapitonov V.V."/>
            <person name="Jurka J."/>
            <person name="Genikhovich G."/>
            <person name="Grigoriev I.V."/>
            <person name="Lucas S.M."/>
            <person name="Steele R.E."/>
            <person name="Finnerty J.R."/>
            <person name="Technau U."/>
            <person name="Martindale M.Q."/>
            <person name="Rokhsar D.S."/>
        </authorList>
    </citation>
    <scope>NUCLEOTIDE SEQUENCE [LARGE SCALE GENOMIC DNA]</scope>
    <source>
        <strain evidence="17">CH2 X CH6</strain>
    </source>
</reference>
<evidence type="ECO:0000256" key="3">
    <source>
        <dbReference type="ARBA" id="ARBA00022478"/>
    </source>
</evidence>
<dbReference type="InterPro" id="IPR045113">
    <property type="entry name" value="Rpb7-like"/>
</dbReference>
<dbReference type="HOGENOM" id="CLU_073901_1_1_1"/>
<comment type="subcellular location">
    <subcellularLocation>
        <location evidence="1">Nucleus</location>
    </subcellularLocation>
</comment>
<keyword evidence="7" id="KW-0804">Transcription</keyword>
<organism evidence="16 17">
    <name type="scientific">Nematostella vectensis</name>
    <name type="common">Starlet sea anemone</name>
    <dbReference type="NCBI Taxonomy" id="45351"/>
    <lineage>
        <taxon>Eukaryota</taxon>
        <taxon>Metazoa</taxon>
        <taxon>Cnidaria</taxon>
        <taxon>Anthozoa</taxon>
        <taxon>Hexacorallia</taxon>
        <taxon>Actiniaria</taxon>
        <taxon>Edwardsiidae</taxon>
        <taxon>Nematostella</taxon>
    </lineage>
</organism>
<evidence type="ECO:0000256" key="10">
    <source>
        <dbReference type="ARBA" id="ARBA00062626"/>
    </source>
</evidence>
<dbReference type="eggNOG" id="KOG3297">
    <property type="taxonomic scope" value="Eukaryota"/>
</dbReference>
<evidence type="ECO:0000259" key="15">
    <source>
        <dbReference type="Pfam" id="PF08292"/>
    </source>
</evidence>
<dbReference type="FunFam" id="3.30.1490.120:FF:000002">
    <property type="entry name" value="DNA-directed RNA polymerase III subunit RPC8"/>
    <property type="match status" value="1"/>
</dbReference>
<dbReference type="OrthoDB" id="10256606at2759"/>
<dbReference type="InParanoid" id="A7SDD0"/>
<keyword evidence="4" id="KW-0399">Innate immunity</keyword>
<proteinExistence type="inferred from homology"/>
<dbReference type="FunCoup" id="A7SDD0">
    <property type="interactions" value="530"/>
</dbReference>
<dbReference type="PANTHER" id="PTHR12709">
    <property type="entry name" value="DNA-DIRECTED RNA POLYMERASE II, III"/>
    <property type="match status" value="1"/>
</dbReference>
<evidence type="ECO:0000256" key="4">
    <source>
        <dbReference type="ARBA" id="ARBA00022588"/>
    </source>
</evidence>
<evidence type="ECO:0000256" key="2">
    <source>
        <dbReference type="ARBA" id="ARBA00009307"/>
    </source>
</evidence>